<dbReference type="Gene3D" id="1.10.10.2840">
    <property type="entry name" value="PucR C-terminal helix-turn-helix domain"/>
    <property type="match status" value="1"/>
</dbReference>
<dbReference type="AlphaFoldDB" id="A0A098AX63"/>
<dbReference type="InterPro" id="IPR041522">
    <property type="entry name" value="CdaR_GGDEF"/>
</dbReference>
<dbReference type="PATRIC" id="fig|49338.4.peg.1402"/>
<dbReference type="RefSeq" id="WP_011459589.1">
    <property type="nucleotide sequence ID" value="NZ_CABKQQ010000051.1"/>
</dbReference>
<dbReference type="OMA" id="NEGIAEW"/>
<dbReference type="PANTHER" id="PTHR33744">
    <property type="entry name" value="CARBOHYDRATE DIACID REGULATOR"/>
    <property type="match status" value="1"/>
</dbReference>
<comment type="similarity">
    <text evidence="1">Belongs to the CdaR family.</text>
</comment>
<feature type="domain" description="CdaR GGDEF-like" evidence="3">
    <location>
        <begin position="160"/>
        <end position="291"/>
    </location>
</feature>
<gene>
    <name evidence="4" type="ORF">DPCES_1296</name>
</gene>
<feature type="domain" description="PucR C-terminal helix-turn-helix" evidence="2">
    <location>
        <begin position="340"/>
        <end position="398"/>
    </location>
</feature>
<reference evidence="4" key="1">
    <citation type="submission" date="2014-07" db="EMBL/GenBank/DDBJ databases">
        <authorList>
            <person name="Hornung V.Bastian."/>
        </authorList>
    </citation>
    <scope>NUCLEOTIDE SEQUENCE</scope>
    <source>
        <strain evidence="4">PCE-S</strain>
    </source>
</reference>
<dbReference type="InterPro" id="IPR025736">
    <property type="entry name" value="PucR_C-HTH_dom"/>
</dbReference>
<organism evidence="4">
    <name type="scientific">Desulfitobacterium hafniense</name>
    <name type="common">Desulfitobacterium frappieri</name>
    <dbReference type="NCBI Taxonomy" id="49338"/>
    <lineage>
        <taxon>Bacteria</taxon>
        <taxon>Bacillati</taxon>
        <taxon>Bacillota</taxon>
        <taxon>Clostridia</taxon>
        <taxon>Eubacteriales</taxon>
        <taxon>Desulfitobacteriaceae</taxon>
        <taxon>Desulfitobacterium</taxon>
    </lineage>
</organism>
<evidence type="ECO:0000256" key="1">
    <source>
        <dbReference type="ARBA" id="ARBA00006754"/>
    </source>
</evidence>
<evidence type="ECO:0000259" key="3">
    <source>
        <dbReference type="Pfam" id="PF17853"/>
    </source>
</evidence>
<protein>
    <submittedName>
        <fullName evidence="4">Transcriptional regulator, CdaR</fullName>
    </submittedName>
</protein>
<accession>A0A098AX63</accession>
<proteinExistence type="inferred from homology"/>
<evidence type="ECO:0000259" key="2">
    <source>
        <dbReference type="Pfam" id="PF13556"/>
    </source>
</evidence>
<name>A0A098AX63_DESHA</name>
<dbReference type="PANTHER" id="PTHR33744:SF1">
    <property type="entry name" value="DNA-BINDING TRANSCRIPTIONAL ACTIVATOR ADER"/>
    <property type="match status" value="1"/>
</dbReference>
<dbReference type="InterPro" id="IPR042070">
    <property type="entry name" value="PucR_C-HTH_sf"/>
</dbReference>
<sequence length="408" mass="46759">MGNVSSMPNYMRKLLKTSGQGLDALTCAIAEVLNQPILVSTPTYETLSTTLLHPDLDSFQMVIEGERGDNETLFFCTLSTEALHLKGAGWAIAPNGRILGYLFVLYDEVKPDFEEFQAIIETALSLYSIHLQNKLELKQEKHKTKNAFFYDLLYGNLKCNEDIMTMGEVWGWDFHRPHTVLLLRVPDLESHSPDWHLMEVLQKTVDRTLINRYYKNPATTVNRNEVVVILPAESEKAAERKPEITSLIEGLSNQFKTTVSDYRIICGVGKTYAQPNDLFRSYQEAKVACEMGSLLEVEVPFFSDMGLERILYKHDLEDLKEYYHHVLGDLPEEDEGEDNLVWLLESLVDNQFDMNKTAQATFLHRNTLRYRLNKIEGILGRSLADINTRLDLAAAFKIRRLHKIHLLS</sequence>
<dbReference type="Pfam" id="PF13556">
    <property type="entry name" value="HTH_30"/>
    <property type="match status" value="1"/>
</dbReference>
<dbReference type="InterPro" id="IPR051448">
    <property type="entry name" value="CdaR-like_regulators"/>
</dbReference>
<evidence type="ECO:0000313" key="4">
    <source>
        <dbReference type="EMBL" id="CDX01183.1"/>
    </source>
</evidence>
<dbReference type="Pfam" id="PF17853">
    <property type="entry name" value="GGDEF_2"/>
    <property type="match status" value="1"/>
</dbReference>
<dbReference type="EMBL" id="LK996017">
    <property type="protein sequence ID" value="CDX01183.1"/>
    <property type="molecule type" value="Genomic_DNA"/>
</dbReference>